<keyword evidence="2" id="KW-1185">Reference proteome</keyword>
<accession>A0A1V4HYG2</accession>
<protein>
    <recommendedName>
        <fullName evidence="3">STAS/SEC14 domain-containing protein</fullName>
    </recommendedName>
</protein>
<dbReference type="InterPro" id="IPR036513">
    <property type="entry name" value="STAS_dom_sf"/>
</dbReference>
<evidence type="ECO:0000313" key="1">
    <source>
        <dbReference type="EMBL" id="OPH82915.1"/>
    </source>
</evidence>
<dbReference type="InterPro" id="IPR038396">
    <property type="entry name" value="SpoIIAA-like_sf"/>
</dbReference>
<dbReference type="RefSeq" id="WP_079446945.1">
    <property type="nucleotide sequence ID" value="NZ_JAVDPZ010000050.1"/>
</dbReference>
<evidence type="ECO:0000313" key="2">
    <source>
        <dbReference type="Proteomes" id="UP000189940"/>
    </source>
</evidence>
<proteinExistence type="predicted"/>
<dbReference type="InterPro" id="IPR021866">
    <property type="entry name" value="SpoIIAA-like"/>
</dbReference>
<dbReference type="OrthoDB" id="9811577at2"/>
<dbReference type="Pfam" id="PF11964">
    <property type="entry name" value="SpoIIAA-like"/>
    <property type="match status" value="1"/>
</dbReference>
<sequence length="120" mass="13410">MIGFELLSDAGVLVVEPKGALSAEDFREISGEIDPYIREKGKLTGLLIEAASFPGWDSFGALIEHFRFVHDHHRNIDRVAIVTDDAFLKIAPTIAQHFAHPEIRVFASGERVKALEWLQT</sequence>
<reference evidence="1 2" key="1">
    <citation type="submission" date="2017-02" db="EMBL/GenBank/DDBJ databases">
        <title>Genome sequence of the nitrite-oxidizing bacterium Nitrobacter vulgaris strain Ab1.</title>
        <authorList>
            <person name="Mellbye B.L."/>
            <person name="Davis E.W."/>
            <person name="Spieck E."/>
            <person name="Chang J.H."/>
            <person name="Bottomley P.J."/>
            <person name="Sayavedra-Soto L.A."/>
        </authorList>
    </citation>
    <scope>NUCLEOTIDE SEQUENCE [LARGE SCALE GENOMIC DNA]</scope>
    <source>
        <strain evidence="1 2">Ab1</strain>
    </source>
</reference>
<organism evidence="1 2">
    <name type="scientific">Nitrobacter vulgaris</name>
    <dbReference type="NCBI Taxonomy" id="29421"/>
    <lineage>
        <taxon>Bacteria</taxon>
        <taxon>Pseudomonadati</taxon>
        <taxon>Pseudomonadota</taxon>
        <taxon>Alphaproteobacteria</taxon>
        <taxon>Hyphomicrobiales</taxon>
        <taxon>Nitrobacteraceae</taxon>
        <taxon>Nitrobacter</taxon>
    </lineage>
</organism>
<dbReference type="Gene3D" id="3.40.50.10600">
    <property type="entry name" value="SpoIIaa-like domains"/>
    <property type="match status" value="1"/>
</dbReference>
<dbReference type="Proteomes" id="UP000189940">
    <property type="component" value="Unassembled WGS sequence"/>
</dbReference>
<dbReference type="AlphaFoldDB" id="A0A1V4HYG2"/>
<gene>
    <name evidence="1" type="ORF">B2M20_10355</name>
</gene>
<dbReference type="EMBL" id="MWPQ01000040">
    <property type="protein sequence ID" value="OPH82915.1"/>
    <property type="molecule type" value="Genomic_DNA"/>
</dbReference>
<comment type="caution">
    <text evidence="1">The sequence shown here is derived from an EMBL/GenBank/DDBJ whole genome shotgun (WGS) entry which is preliminary data.</text>
</comment>
<name>A0A1V4HYG2_NITVU</name>
<dbReference type="SUPFAM" id="SSF52091">
    <property type="entry name" value="SpoIIaa-like"/>
    <property type="match status" value="1"/>
</dbReference>
<evidence type="ECO:0008006" key="3">
    <source>
        <dbReference type="Google" id="ProtNLM"/>
    </source>
</evidence>